<dbReference type="Proteomes" id="UP000239415">
    <property type="component" value="Unassembled WGS sequence"/>
</dbReference>
<dbReference type="AlphaFoldDB" id="A0A2T0K3J1"/>
<dbReference type="OrthoDB" id="4211860at2"/>
<evidence type="ECO:0000313" key="3">
    <source>
        <dbReference type="Proteomes" id="UP000239415"/>
    </source>
</evidence>
<keyword evidence="1" id="KW-0472">Membrane</keyword>
<feature type="transmembrane region" description="Helical" evidence="1">
    <location>
        <begin position="51"/>
        <end position="74"/>
    </location>
</feature>
<feature type="transmembrane region" description="Helical" evidence="1">
    <location>
        <begin position="198"/>
        <end position="218"/>
    </location>
</feature>
<dbReference type="EMBL" id="PVMZ01000016">
    <property type="protein sequence ID" value="PRX17399.1"/>
    <property type="molecule type" value="Genomic_DNA"/>
</dbReference>
<protein>
    <recommendedName>
        <fullName evidence="4">DUF624 domain-containing protein</fullName>
    </recommendedName>
</protein>
<feature type="transmembrane region" description="Helical" evidence="1">
    <location>
        <begin position="95"/>
        <end position="118"/>
    </location>
</feature>
<keyword evidence="1" id="KW-1133">Transmembrane helix</keyword>
<keyword evidence="3" id="KW-1185">Reference proteome</keyword>
<evidence type="ECO:0000256" key="1">
    <source>
        <dbReference type="SAM" id="Phobius"/>
    </source>
</evidence>
<reference evidence="2 3" key="1">
    <citation type="submission" date="2018-03" db="EMBL/GenBank/DDBJ databases">
        <title>Genomic Encyclopedia of Archaeal and Bacterial Type Strains, Phase II (KMG-II): from individual species to whole genera.</title>
        <authorList>
            <person name="Goeker M."/>
        </authorList>
    </citation>
    <scope>NUCLEOTIDE SEQUENCE [LARGE SCALE GENOMIC DNA]</scope>
    <source>
        <strain evidence="2 3">DSM 43146</strain>
    </source>
</reference>
<dbReference type="RefSeq" id="WP_106325560.1">
    <property type="nucleotide sequence ID" value="NZ_BOMO01000047.1"/>
</dbReference>
<evidence type="ECO:0000313" key="2">
    <source>
        <dbReference type="EMBL" id="PRX17399.1"/>
    </source>
</evidence>
<feature type="transmembrane region" description="Helical" evidence="1">
    <location>
        <begin position="130"/>
        <end position="155"/>
    </location>
</feature>
<organism evidence="2 3">
    <name type="scientific">Actinoplanes italicus</name>
    <dbReference type="NCBI Taxonomy" id="113567"/>
    <lineage>
        <taxon>Bacteria</taxon>
        <taxon>Bacillati</taxon>
        <taxon>Actinomycetota</taxon>
        <taxon>Actinomycetes</taxon>
        <taxon>Micromonosporales</taxon>
        <taxon>Micromonosporaceae</taxon>
        <taxon>Actinoplanes</taxon>
    </lineage>
</organism>
<gene>
    <name evidence="2" type="ORF">CLV67_116175</name>
</gene>
<proteinExistence type="predicted"/>
<accession>A0A2T0K3J1</accession>
<evidence type="ECO:0008006" key="4">
    <source>
        <dbReference type="Google" id="ProtNLM"/>
    </source>
</evidence>
<name>A0A2T0K3J1_9ACTN</name>
<feature type="transmembrane region" description="Helical" evidence="1">
    <location>
        <begin position="167"/>
        <end position="192"/>
    </location>
</feature>
<keyword evidence="1" id="KW-0812">Transmembrane</keyword>
<feature type="transmembrane region" description="Helical" evidence="1">
    <location>
        <begin position="21"/>
        <end position="45"/>
    </location>
</feature>
<sequence length="227" mass="24264">MSTSVEQRFGTGTLSQGAAMIYTLLAVELALLITAAPGLVLLVLLEPDASNLPLAALCALPAGPALSAAIYAIHHRRLDLTDLRPGFAFWRGYRLNARGALAIWVMWLVWVTILGMNLAGLGASGLPGWWAGPLVLVGTGATLWMLNALVITSLFEFRTRDVVRLSAYLMIRCPGVTVSNLCLLIAAAAGVWLWSEAALALAGSLLVLMLLGNARNLIAIVREEYTR</sequence>
<comment type="caution">
    <text evidence="2">The sequence shown here is derived from an EMBL/GenBank/DDBJ whole genome shotgun (WGS) entry which is preliminary data.</text>
</comment>